<dbReference type="SUPFAM" id="SSF58038">
    <property type="entry name" value="SNARE fusion complex"/>
    <property type="match status" value="1"/>
</dbReference>
<dbReference type="CDD" id="cd15851">
    <property type="entry name" value="SNARE_Syntaxin6"/>
    <property type="match status" value="1"/>
</dbReference>
<dbReference type="SMART" id="SM00397">
    <property type="entry name" value="t_SNARE"/>
    <property type="match status" value="1"/>
</dbReference>
<dbReference type="Gene3D" id="1.20.5.110">
    <property type="match status" value="1"/>
</dbReference>
<comment type="subcellular location">
    <subcellularLocation>
        <location evidence="1">Membrane</location>
        <topology evidence="1">Single-pass type IV membrane protein</topology>
    </subcellularLocation>
</comment>
<proteinExistence type="inferred from homology"/>
<evidence type="ECO:0000256" key="6">
    <source>
        <dbReference type="ARBA" id="ARBA00023054"/>
    </source>
</evidence>
<comment type="similarity">
    <text evidence="2">Belongs to the syntaxin family.</text>
</comment>
<organism evidence="11 12">
    <name type="scientific">Gnathostoma spinigerum</name>
    <dbReference type="NCBI Taxonomy" id="75299"/>
    <lineage>
        <taxon>Eukaryota</taxon>
        <taxon>Metazoa</taxon>
        <taxon>Ecdysozoa</taxon>
        <taxon>Nematoda</taxon>
        <taxon>Chromadorea</taxon>
        <taxon>Rhabditida</taxon>
        <taxon>Spirurina</taxon>
        <taxon>Gnathostomatomorpha</taxon>
        <taxon>Gnathostomatoidea</taxon>
        <taxon>Gnathostomatidae</taxon>
        <taxon>Gnathostoma</taxon>
    </lineage>
</organism>
<keyword evidence="7 9" id="KW-0472">Membrane</keyword>
<dbReference type="InterPro" id="IPR000727">
    <property type="entry name" value="T_SNARE_dom"/>
</dbReference>
<keyword evidence="5 9" id="KW-1133">Transmembrane helix</keyword>
<keyword evidence="4 9" id="KW-0812">Transmembrane</keyword>
<dbReference type="FunFam" id="1.20.5.110:FF:000006">
    <property type="entry name" value="Syntaxin 6"/>
    <property type="match status" value="1"/>
</dbReference>
<evidence type="ECO:0000256" key="1">
    <source>
        <dbReference type="ARBA" id="ARBA00004211"/>
    </source>
</evidence>
<name>A0ABD6EPF3_9BILA</name>
<feature type="transmembrane region" description="Helical" evidence="9">
    <location>
        <begin position="109"/>
        <end position="126"/>
    </location>
</feature>
<keyword evidence="6" id="KW-0175">Coiled coil</keyword>
<protein>
    <recommendedName>
        <fullName evidence="10">t-SNARE coiled-coil homology domain-containing protein</fullName>
    </recommendedName>
</protein>
<dbReference type="GO" id="GO:0016020">
    <property type="term" value="C:membrane"/>
    <property type="evidence" value="ECO:0007669"/>
    <property type="project" value="UniProtKB-SubCell"/>
</dbReference>
<accession>A0ABD6EPF3</accession>
<evidence type="ECO:0000256" key="9">
    <source>
        <dbReference type="SAM" id="Phobius"/>
    </source>
</evidence>
<keyword evidence="3" id="KW-0813">Transport</keyword>
<evidence type="ECO:0000313" key="11">
    <source>
        <dbReference type="EMBL" id="MFH4981151.1"/>
    </source>
</evidence>
<sequence>MSGSSFSTSGYRYTRLDSEPQSSNNFVTETLQKQEMIMKNQDEHLEKVGNSVHNLKNISHRIGDELEEQSVILDELNTDMERAGTRLDNVMKKIARVTNMNDDKRQWKAIFILSAILFFLIVLFIVL</sequence>
<feature type="domain" description="T-SNARE coiled-coil homology" evidence="10">
    <location>
        <begin position="35"/>
        <end position="97"/>
    </location>
</feature>
<gene>
    <name evidence="11" type="ORF">AB6A40_007860</name>
</gene>
<evidence type="ECO:0000256" key="8">
    <source>
        <dbReference type="SAM" id="MobiDB-lite"/>
    </source>
</evidence>
<evidence type="ECO:0000259" key="10">
    <source>
        <dbReference type="PROSITE" id="PS50192"/>
    </source>
</evidence>
<dbReference type="Proteomes" id="UP001608902">
    <property type="component" value="Unassembled WGS sequence"/>
</dbReference>
<dbReference type="Pfam" id="PF05739">
    <property type="entry name" value="SNARE"/>
    <property type="match status" value="1"/>
</dbReference>
<keyword evidence="12" id="KW-1185">Reference proteome</keyword>
<feature type="region of interest" description="Disordered" evidence="8">
    <location>
        <begin position="1"/>
        <end position="25"/>
    </location>
</feature>
<feature type="compositionally biased region" description="Polar residues" evidence="8">
    <location>
        <begin position="1"/>
        <end position="11"/>
    </location>
</feature>
<evidence type="ECO:0000256" key="7">
    <source>
        <dbReference type="ARBA" id="ARBA00023136"/>
    </source>
</evidence>
<evidence type="ECO:0000313" key="12">
    <source>
        <dbReference type="Proteomes" id="UP001608902"/>
    </source>
</evidence>
<comment type="caution">
    <text evidence="11">The sequence shown here is derived from an EMBL/GenBank/DDBJ whole genome shotgun (WGS) entry which is preliminary data.</text>
</comment>
<evidence type="ECO:0000256" key="5">
    <source>
        <dbReference type="ARBA" id="ARBA00022989"/>
    </source>
</evidence>
<evidence type="ECO:0000256" key="2">
    <source>
        <dbReference type="ARBA" id="ARBA00009063"/>
    </source>
</evidence>
<dbReference type="PANTHER" id="PTHR12791">
    <property type="entry name" value="GOLGI SNARE BET1-RELATED"/>
    <property type="match status" value="1"/>
</dbReference>
<dbReference type="PROSITE" id="PS50192">
    <property type="entry name" value="T_SNARE"/>
    <property type="match status" value="1"/>
</dbReference>
<evidence type="ECO:0000256" key="3">
    <source>
        <dbReference type="ARBA" id="ARBA00022448"/>
    </source>
</evidence>
<reference evidence="11 12" key="1">
    <citation type="submission" date="2024-08" db="EMBL/GenBank/DDBJ databases">
        <title>Gnathostoma spinigerum genome.</title>
        <authorList>
            <person name="Gonzalez-Bertolin B."/>
            <person name="Monzon S."/>
            <person name="Zaballos A."/>
            <person name="Jimenez P."/>
            <person name="Dekumyoy P."/>
            <person name="Varona S."/>
            <person name="Cuesta I."/>
            <person name="Sumanam S."/>
            <person name="Adisakwattana P."/>
            <person name="Gasser R.B."/>
            <person name="Hernandez-Gonzalez A."/>
            <person name="Young N.D."/>
            <person name="Perteguer M.J."/>
        </authorList>
    </citation>
    <scope>NUCLEOTIDE SEQUENCE [LARGE SCALE GENOMIC DNA]</scope>
    <source>
        <strain evidence="11">AL3</strain>
        <tissue evidence="11">Liver</tissue>
    </source>
</reference>
<dbReference type="EMBL" id="JBGFUD010006692">
    <property type="protein sequence ID" value="MFH4981151.1"/>
    <property type="molecule type" value="Genomic_DNA"/>
</dbReference>
<evidence type="ECO:0000256" key="4">
    <source>
        <dbReference type="ARBA" id="ARBA00022692"/>
    </source>
</evidence>
<dbReference type="AlphaFoldDB" id="A0ABD6EPF3"/>